<comment type="domain">
    <text evidence="8">Consists of three domains: the N-terminal catalytic domain, the anticodon-binding domain and the C-terminal extension.</text>
</comment>
<evidence type="ECO:0000256" key="1">
    <source>
        <dbReference type="ARBA" id="ARBA00022490"/>
    </source>
</evidence>
<evidence type="ECO:0000313" key="10">
    <source>
        <dbReference type="EMBL" id="RVU22579.1"/>
    </source>
</evidence>
<feature type="domain" description="Aminoacyl-transfer RNA synthetases class-II family profile" evidence="9">
    <location>
        <begin position="34"/>
        <end position="283"/>
    </location>
</feature>
<dbReference type="RefSeq" id="WP_127829945.1">
    <property type="nucleotide sequence ID" value="NZ_RZYA01000010.1"/>
</dbReference>
<dbReference type="FunFam" id="3.30.930.10:FF:000037">
    <property type="entry name" value="Proline--tRNA ligase"/>
    <property type="match status" value="1"/>
</dbReference>
<dbReference type="SUPFAM" id="SSF55681">
    <property type="entry name" value="Class II aaRS and biotin synthetases"/>
    <property type="match status" value="1"/>
</dbReference>
<evidence type="ECO:0000259" key="9">
    <source>
        <dbReference type="PROSITE" id="PS50862"/>
    </source>
</evidence>
<dbReference type="SMART" id="SM00946">
    <property type="entry name" value="ProRS-C_1"/>
    <property type="match status" value="1"/>
</dbReference>
<accession>A0A437PJZ1</accession>
<dbReference type="Proteomes" id="UP000283128">
    <property type="component" value="Unassembled WGS sequence"/>
</dbReference>
<evidence type="ECO:0000256" key="2">
    <source>
        <dbReference type="ARBA" id="ARBA00022598"/>
    </source>
</evidence>
<comment type="caution">
    <text evidence="10">The sequence shown here is derived from an EMBL/GenBank/DDBJ whole genome shotgun (WGS) entry which is preliminary data.</text>
</comment>
<evidence type="ECO:0000256" key="5">
    <source>
        <dbReference type="ARBA" id="ARBA00022917"/>
    </source>
</evidence>
<sequence length="471" mass="52221">MAKTPVLTPQAEDFPRWYQDIVSKAELAENGPVRGTMVIRPYGYGLWERMQQDMDARIKETGTQNAYFPLLIPQSHLHKEAEHIEGFAPELAVVTHGGGKELEEPAVVRPTSEMIVNEYFAKWVQSYRDLPLLINQWANVVRWELRPRLFLRTTEFLWQEGHTAHATYEEARDFAARVHRHVYADFMENVLAMDLVLGRKTAHERFAGAINTLTLEGMMADGKALQMGTSHELGQNFARAFHTQYLSKEGKQELVWQTSWGSTTRMIGALVMMHGDDNGLRIPPRLAPTQVVVLAIKGDDAVLAKVHEIGDALRAAGIRVHVDDRTDTPFGRRAVDWELKGVPVRVEIGPRDLANGTAMLARRIPGGKEAIAVDRLAALLPTVLEEDQALLLKQARERRESRTAEVTTVDEAVEAATAGGWARIPWATLGEAGEAALAEHSVSVRCLVTEDGAVPDADDAPGNVAVVARAY</sequence>
<dbReference type="AlphaFoldDB" id="A0A437PJZ1"/>
<dbReference type="InterPro" id="IPR004499">
    <property type="entry name" value="Pro-tRNA-ligase_IIa_arc-type"/>
</dbReference>
<keyword evidence="5 8" id="KW-0648">Protein biosynthesis</keyword>
<gene>
    <name evidence="8" type="primary">proS</name>
    <name evidence="10" type="ORF">EOT10_21700</name>
</gene>
<dbReference type="SUPFAM" id="SSF52954">
    <property type="entry name" value="Class II aaRS ABD-related"/>
    <property type="match status" value="1"/>
</dbReference>
<comment type="subcellular location">
    <subcellularLocation>
        <location evidence="8">Cytoplasm</location>
    </subcellularLocation>
</comment>
<comment type="subunit">
    <text evidence="8">Homodimer.</text>
</comment>
<dbReference type="PANTHER" id="PTHR43382:SF3">
    <property type="entry name" value="PROLINE--TRNA LIGASE, CHLOROPLASTIC_MITOCHONDRIAL"/>
    <property type="match status" value="1"/>
</dbReference>
<keyword evidence="2 8" id="KW-0436">Ligase</keyword>
<keyword evidence="1 8" id="KW-0963">Cytoplasm</keyword>
<dbReference type="InterPro" id="IPR045864">
    <property type="entry name" value="aa-tRNA-synth_II/BPL/LPL"/>
</dbReference>
<dbReference type="InterPro" id="IPR002314">
    <property type="entry name" value="aa-tRNA-synt_IIb"/>
</dbReference>
<dbReference type="Gene3D" id="3.40.50.800">
    <property type="entry name" value="Anticodon-binding domain"/>
    <property type="match status" value="1"/>
</dbReference>
<keyword evidence="11" id="KW-1185">Reference proteome</keyword>
<dbReference type="GO" id="GO:0005737">
    <property type="term" value="C:cytoplasm"/>
    <property type="evidence" value="ECO:0007669"/>
    <property type="project" value="UniProtKB-SubCell"/>
</dbReference>
<reference evidence="10 11" key="1">
    <citation type="submission" date="2019-01" db="EMBL/GenBank/DDBJ databases">
        <title>Genome sequences of Streptomyces and Rhizobium isolates collected from root and soil.</title>
        <authorList>
            <person name="Chhettri S."/>
            <person name="Sevigny J.L."/>
            <person name="Sen A."/>
            <person name="Ennis N."/>
            <person name="Tisa L."/>
        </authorList>
    </citation>
    <scope>NUCLEOTIDE SEQUENCE [LARGE SCALE GENOMIC DNA]</scope>
    <source>
        <strain evidence="10 11">San01</strain>
    </source>
</reference>
<protein>
    <recommendedName>
        <fullName evidence="8">Proline--tRNA ligase</fullName>
        <ecNumber evidence="8">6.1.1.15</ecNumber>
    </recommendedName>
    <alternativeName>
        <fullName evidence="8">Prolyl-tRNA synthetase</fullName>
        <shortName evidence="8">ProRS</shortName>
    </alternativeName>
</protein>
<dbReference type="GO" id="GO:0004827">
    <property type="term" value="F:proline-tRNA ligase activity"/>
    <property type="evidence" value="ECO:0007669"/>
    <property type="project" value="UniProtKB-UniRule"/>
</dbReference>
<dbReference type="CDD" id="cd00778">
    <property type="entry name" value="ProRS_core_arch_euk"/>
    <property type="match status" value="1"/>
</dbReference>
<comment type="similarity">
    <text evidence="8">Belongs to the class-II aminoacyl-tRNA synthetase family. ProS type 3 subfamily.</text>
</comment>
<dbReference type="GO" id="GO:0006433">
    <property type="term" value="P:prolyl-tRNA aminoacylation"/>
    <property type="evidence" value="ECO:0007669"/>
    <property type="project" value="UniProtKB-UniRule"/>
</dbReference>
<dbReference type="GO" id="GO:0005524">
    <property type="term" value="F:ATP binding"/>
    <property type="evidence" value="ECO:0007669"/>
    <property type="project" value="UniProtKB-UniRule"/>
</dbReference>
<dbReference type="Pfam" id="PF03129">
    <property type="entry name" value="HGTP_anticodon"/>
    <property type="match status" value="1"/>
</dbReference>
<proteinExistence type="inferred from homology"/>
<dbReference type="OrthoDB" id="9809052at2"/>
<dbReference type="GO" id="GO:0017101">
    <property type="term" value="C:aminoacyl-tRNA synthetase multienzyme complex"/>
    <property type="evidence" value="ECO:0007669"/>
    <property type="project" value="TreeGrafter"/>
</dbReference>
<dbReference type="PANTHER" id="PTHR43382">
    <property type="entry name" value="PROLYL-TRNA SYNTHETASE"/>
    <property type="match status" value="1"/>
</dbReference>
<name>A0A437PJZ1_9ACTN</name>
<dbReference type="InterPro" id="IPR006195">
    <property type="entry name" value="aa-tRNA-synth_II"/>
</dbReference>
<dbReference type="InterPro" id="IPR036621">
    <property type="entry name" value="Anticodon-bd_dom_sf"/>
</dbReference>
<dbReference type="HAMAP" id="MF_01571">
    <property type="entry name" value="Pro_tRNA_synth_type3"/>
    <property type="match status" value="1"/>
</dbReference>
<dbReference type="Pfam" id="PF00587">
    <property type="entry name" value="tRNA-synt_2b"/>
    <property type="match status" value="1"/>
</dbReference>
<keyword evidence="4 8" id="KW-0067">ATP-binding</keyword>
<dbReference type="EC" id="6.1.1.15" evidence="8"/>
<keyword evidence="3 8" id="KW-0547">Nucleotide-binding</keyword>
<evidence type="ECO:0000256" key="3">
    <source>
        <dbReference type="ARBA" id="ARBA00022741"/>
    </source>
</evidence>
<organism evidence="10 11">
    <name type="scientific">Streptomyces antnestii</name>
    <dbReference type="NCBI Taxonomy" id="2494256"/>
    <lineage>
        <taxon>Bacteria</taxon>
        <taxon>Bacillati</taxon>
        <taxon>Actinomycetota</taxon>
        <taxon>Actinomycetes</taxon>
        <taxon>Kitasatosporales</taxon>
        <taxon>Streptomycetaceae</taxon>
        <taxon>Streptomyces</taxon>
    </lineage>
</organism>
<dbReference type="PRINTS" id="PR01046">
    <property type="entry name" value="TRNASYNTHPRO"/>
</dbReference>
<keyword evidence="6 8" id="KW-0030">Aminoacyl-tRNA synthetase</keyword>
<evidence type="ECO:0000313" key="11">
    <source>
        <dbReference type="Proteomes" id="UP000283128"/>
    </source>
</evidence>
<evidence type="ECO:0000256" key="4">
    <source>
        <dbReference type="ARBA" id="ARBA00022840"/>
    </source>
</evidence>
<dbReference type="InterPro" id="IPR033721">
    <property type="entry name" value="ProRS_core_arch_euk"/>
</dbReference>
<evidence type="ECO:0000256" key="6">
    <source>
        <dbReference type="ARBA" id="ARBA00023146"/>
    </source>
</evidence>
<comment type="function">
    <text evidence="8">Catalyzes the attachment of proline to tRNA(Pro) in a two-step reaction: proline is first activated by ATP to form Pro-AMP and then transferred to the acceptor end of tRNA(Pro).</text>
</comment>
<dbReference type="InterPro" id="IPR004154">
    <property type="entry name" value="Anticodon-bd"/>
</dbReference>
<dbReference type="NCBIfam" id="TIGR00408">
    <property type="entry name" value="proS_fam_I"/>
    <property type="match status" value="1"/>
</dbReference>
<evidence type="ECO:0000256" key="7">
    <source>
        <dbReference type="ARBA" id="ARBA00047671"/>
    </source>
</evidence>
<evidence type="ECO:0000256" key="8">
    <source>
        <dbReference type="HAMAP-Rule" id="MF_01571"/>
    </source>
</evidence>
<dbReference type="Gene3D" id="3.30.930.10">
    <property type="entry name" value="Bira Bifunctional Protein, Domain 2"/>
    <property type="match status" value="1"/>
</dbReference>
<dbReference type="EMBL" id="RZYA01000010">
    <property type="protein sequence ID" value="RVU22579.1"/>
    <property type="molecule type" value="Genomic_DNA"/>
</dbReference>
<comment type="catalytic activity">
    <reaction evidence="7 8">
        <text>tRNA(Pro) + L-proline + ATP = L-prolyl-tRNA(Pro) + AMP + diphosphate</text>
        <dbReference type="Rhea" id="RHEA:14305"/>
        <dbReference type="Rhea" id="RHEA-COMP:9700"/>
        <dbReference type="Rhea" id="RHEA-COMP:9702"/>
        <dbReference type="ChEBI" id="CHEBI:30616"/>
        <dbReference type="ChEBI" id="CHEBI:33019"/>
        <dbReference type="ChEBI" id="CHEBI:60039"/>
        <dbReference type="ChEBI" id="CHEBI:78442"/>
        <dbReference type="ChEBI" id="CHEBI:78532"/>
        <dbReference type="ChEBI" id="CHEBI:456215"/>
        <dbReference type="EC" id="6.1.1.15"/>
    </reaction>
</comment>
<dbReference type="InterPro" id="IPR016061">
    <property type="entry name" value="Pro-tRNA_ligase_II_C"/>
</dbReference>
<dbReference type="InterPro" id="IPR002316">
    <property type="entry name" value="Pro-tRNA-ligase_IIa"/>
</dbReference>
<dbReference type="PROSITE" id="PS50862">
    <property type="entry name" value="AA_TRNA_LIGASE_II"/>
    <property type="match status" value="1"/>
</dbReference>